<name>A0A915YEB5_9BACT</name>
<gene>
    <name evidence="1" type="ORF">AsAng_0022470</name>
</gene>
<proteinExistence type="predicted"/>
<sequence>MYFKCTKHGTQGFQEMCSHLFKKIKDLEYPKIYTLPIWDLKVCKDCYEKHAIHKLEDLKDLFFCDLPEMEVSQAIKIEKRTYPIYEKIDRQIYCLECINEARLHQARKDGNKEPFTPYEKTLIYKDKPKIDELKALLKSKFTFKKVWVDELGLELSSCLIVPGSISYPLKVIIHHIEDQYTQNRILDTIDSFLKSKKLKQRVVFFYKEYVFESGNNAFQKGKEVLLRKEEYLD</sequence>
<evidence type="ECO:0000313" key="1">
    <source>
        <dbReference type="EMBL" id="BDS11533.1"/>
    </source>
</evidence>
<keyword evidence="2" id="KW-1185">Reference proteome</keyword>
<dbReference type="RefSeq" id="WP_264792697.1">
    <property type="nucleotide sequence ID" value="NZ_AP026867.1"/>
</dbReference>
<dbReference type="EMBL" id="AP026867">
    <property type="protein sequence ID" value="BDS11533.1"/>
    <property type="molecule type" value="Genomic_DNA"/>
</dbReference>
<dbReference type="Proteomes" id="UP001060919">
    <property type="component" value="Chromosome"/>
</dbReference>
<organism evidence="1 2">
    <name type="scientific">Aureispira anguillae</name>
    <dbReference type="NCBI Taxonomy" id="2864201"/>
    <lineage>
        <taxon>Bacteria</taxon>
        <taxon>Pseudomonadati</taxon>
        <taxon>Bacteroidota</taxon>
        <taxon>Saprospiria</taxon>
        <taxon>Saprospirales</taxon>
        <taxon>Saprospiraceae</taxon>
        <taxon>Aureispira</taxon>
    </lineage>
</organism>
<accession>A0A915YEB5</accession>
<dbReference type="KEGG" id="aup:AsAng_0022470"/>
<reference evidence="1" key="1">
    <citation type="submission" date="2022-09" db="EMBL/GenBank/DDBJ databases">
        <title>Aureispira anguillicida sp. nov., isolated from Leptocephalus of Japanese eel Anguilla japonica.</title>
        <authorList>
            <person name="Yuasa K."/>
            <person name="Mekata T."/>
            <person name="Ikunari K."/>
        </authorList>
    </citation>
    <scope>NUCLEOTIDE SEQUENCE</scope>
    <source>
        <strain evidence="1">EL160426</strain>
    </source>
</reference>
<evidence type="ECO:0000313" key="2">
    <source>
        <dbReference type="Proteomes" id="UP001060919"/>
    </source>
</evidence>
<dbReference type="AlphaFoldDB" id="A0A915YEB5"/>
<protein>
    <submittedName>
        <fullName evidence="1">Uncharacterized protein</fullName>
    </submittedName>
</protein>